<organism evidence="1 2">
    <name type="scientific">Esox lucius</name>
    <name type="common">Northern pike</name>
    <dbReference type="NCBI Taxonomy" id="8010"/>
    <lineage>
        <taxon>Eukaryota</taxon>
        <taxon>Metazoa</taxon>
        <taxon>Chordata</taxon>
        <taxon>Craniata</taxon>
        <taxon>Vertebrata</taxon>
        <taxon>Euteleostomi</taxon>
        <taxon>Actinopterygii</taxon>
        <taxon>Neopterygii</taxon>
        <taxon>Teleostei</taxon>
        <taxon>Protacanthopterygii</taxon>
        <taxon>Esociformes</taxon>
        <taxon>Esocidae</taxon>
        <taxon>Esox</taxon>
    </lineage>
</organism>
<evidence type="ECO:0000313" key="1">
    <source>
        <dbReference type="Ensembl" id="ENSELUP00000095252.1"/>
    </source>
</evidence>
<protein>
    <submittedName>
        <fullName evidence="1">Uncharacterized protein</fullName>
    </submittedName>
</protein>
<name>A0AAY5L922_ESOLU</name>
<reference evidence="1" key="3">
    <citation type="submission" date="2025-09" db="UniProtKB">
        <authorList>
            <consortium name="Ensembl"/>
        </authorList>
    </citation>
    <scope>IDENTIFICATION</scope>
</reference>
<accession>A0AAY5L922</accession>
<reference evidence="1 2" key="1">
    <citation type="submission" date="2020-02" db="EMBL/GenBank/DDBJ databases">
        <title>Esox lucius (northern pike) genome, fEsoLuc1, primary haplotype.</title>
        <authorList>
            <person name="Myers G."/>
            <person name="Karagic N."/>
            <person name="Meyer A."/>
            <person name="Pippel M."/>
            <person name="Reichard M."/>
            <person name="Winkler S."/>
            <person name="Tracey A."/>
            <person name="Sims Y."/>
            <person name="Howe K."/>
            <person name="Rhie A."/>
            <person name="Formenti G."/>
            <person name="Durbin R."/>
            <person name="Fedrigo O."/>
            <person name="Jarvis E.D."/>
        </authorList>
    </citation>
    <scope>NUCLEOTIDE SEQUENCE [LARGE SCALE GENOMIC DNA]</scope>
</reference>
<keyword evidence="2" id="KW-1185">Reference proteome</keyword>
<evidence type="ECO:0000313" key="2">
    <source>
        <dbReference type="Proteomes" id="UP000265140"/>
    </source>
</evidence>
<dbReference type="AlphaFoldDB" id="A0AAY5L922"/>
<dbReference type="Proteomes" id="UP000265140">
    <property type="component" value="Chromosome 15"/>
</dbReference>
<sequence length="79" mass="8768">IGGEQLLLQLHSTRARLTPIQRQFKPPLNTCTPYPHPAANLDLHSTGKNSTCSSVCSEKCFSSIFRTPSLNLETDRQTL</sequence>
<reference evidence="1" key="2">
    <citation type="submission" date="2025-08" db="UniProtKB">
        <authorList>
            <consortium name="Ensembl"/>
        </authorList>
    </citation>
    <scope>IDENTIFICATION</scope>
</reference>
<dbReference type="Ensembl" id="ENSELUT00000112090.1">
    <property type="protein sequence ID" value="ENSELUP00000095252.1"/>
    <property type="gene ID" value="ENSELUG00000036515.1"/>
</dbReference>
<proteinExistence type="predicted"/>